<evidence type="ECO:0000313" key="3">
    <source>
        <dbReference type="Proteomes" id="UP000693946"/>
    </source>
</evidence>
<sequence>MPLKFALAKQPYRLTEDSARRRHLHGSESTILQTLTTGLSLDQGDNNEDISGGMHNVLARFLFFSPPPHTKHPPTPQPHDHKQTRSLHTSPDDQRRRGAGAGAVQVLNPKFQRRQMCHAQRGGNLDSIYEKRTNTSIR</sequence>
<dbReference type="AlphaFoldDB" id="A0AAV6SYF6"/>
<organism evidence="2 3">
    <name type="scientific">Solea senegalensis</name>
    <name type="common">Senegalese sole</name>
    <dbReference type="NCBI Taxonomy" id="28829"/>
    <lineage>
        <taxon>Eukaryota</taxon>
        <taxon>Metazoa</taxon>
        <taxon>Chordata</taxon>
        <taxon>Craniata</taxon>
        <taxon>Vertebrata</taxon>
        <taxon>Euteleostomi</taxon>
        <taxon>Actinopterygii</taxon>
        <taxon>Neopterygii</taxon>
        <taxon>Teleostei</taxon>
        <taxon>Neoteleostei</taxon>
        <taxon>Acanthomorphata</taxon>
        <taxon>Carangaria</taxon>
        <taxon>Pleuronectiformes</taxon>
        <taxon>Pleuronectoidei</taxon>
        <taxon>Soleidae</taxon>
        <taxon>Solea</taxon>
    </lineage>
</organism>
<evidence type="ECO:0000256" key="1">
    <source>
        <dbReference type="SAM" id="MobiDB-lite"/>
    </source>
</evidence>
<protein>
    <submittedName>
        <fullName evidence="2">Uncharacterized protein</fullName>
    </submittedName>
</protein>
<feature type="compositionally biased region" description="Pro residues" evidence="1">
    <location>
        <begin position="65"/>
        <end position="77"/>
    </location>
</feature>
<accession>A0AAV6SYF6</accession>
<evidence type="ECO:0000313" key="2">
    <source>
        <dbReference type="EMBL" id="KAG7521870.1"/>
    </source>
</evidence>
<proteinExistence type="predicted"/>
<keyword evidence="3" id="KW-1185">Reference proteome</keyword>
<dbReference type="EMBL" id="JAGKHQ010000002">
    <property type="protein sequence ID" value="KAG7521870.1"/>
    <property type="molecule type" value="Genomic_DNA"/>
</dbReference>
<reference evidence="2 3" key="1">
    <citation type="journal article" date="2021" name="Sci. Rep.">
        <title>Chromosome anchoring in Senegalese sole (Solea senegalensis) reveals sex-associated markers and genome rearrangements in flatfish.</title>
        <authorList>
            <person name="Guerrero-Cozar I."/>
            <person name="Gomez-Garrido J."/>
            <person name="Berbel C."/>
            <person name="Martinez-Blanch J.F."/>
            <person name="Alioto T."/>
            <person name="Claros M.G."/>
            <person name="Gagnaire P.A."/>
            <person name="Manchado M."/>
        </authorList>
    </citation>
    <scope>NUCLEOTIDE SEQUENCE [LARGE SCALE GENOMIC DNA]</scope>
    <source>
        <strain evidence="2">Sse05_10M</strain>
    </source>
</reference>
<name>A0AAV6SYF6_SOLSE</name>
<feature type="region of interest" description="Disordered" evidence="1">
    <location>
        <begin position="64"/>
        <end position="109"/>
    </location>
</feature>
<gene>
    <name evidence="2" type="ORF">JOB18_008607</name>
</gene>
<dbReference type="Proteomes" id="UP000693946">
    <property type="component" value="Linkage Group LG10"/>
</dbReference>
<comment type="caution">
    <text evidence="2">The sequence shown here is derived from an EMBL/GenBank/DDBJ whole genome shotgun (WGS) entry which is preliminary data.</text>
</comment>